<name>A0ABX4MB10_9ACTO</name>
<proteinExistence type="inferred from homology"/>
<evidence type="ECO:0000256" key="2">
    <source>
        <dbReference type="ARBA" id="ARBA00005940"/>
    </source>
</evidence>
<evidence type="ECO:0000256" key="3">
    <source>
        <dbReference type="ARBA" id="ARBA00012756"/>
    </source>
</evidence>
<sequence length="665" mass="72866">MASRGVGRRHRPDAGGRGHGGHPCRLFVGALAAREDEWDFDWLDDIIGRLATAGIDIDLATSTASPPAWLTRKHPEILPITRVGEVVNQGGRQHWRPTSPVFRRYALEVTRQLATRYGRHPAVVAWHVNNELGGANVFDHSDDATAAFREWLRRRYGDLDALNKSWGTAFWSQHYSEWSEILTPVRAGAQNNPGQVLDFRRFSGDALRDHLAAETAVLRELSPGVPVTTNFMVAANYKDIDYSAWAEDVDFISNDHYLMPGEGMIDELAFSASATSALADHRSWWLMEHATSAVNWRRVNTAKRPGQLERDALTHLGHGADAICYFQWRASDAGGERFHSAMVPHAGRNSRVYREVVALGEDLRALRDVAGTASLPAGVGLVFDYESWFVLRGDSLPSSGWEYREELVRWYSRLLDLGVRVDVINPRNDLGHYDLLVAPLLHLVPLSLAARLQDAVENGTHLVTTYFSGIADEHARVYLGGYPGALRDLLGVRVDEFRPLLPVDTVDITDREGKTTHAGTWCENVSVTCDNVAVLRSYAATDANALAGIEAGGAAVTRRQVGEGSATYVSTKLSDEALRELLGELAHAAGVSPDLPEPLRGEAVAAVRRGEGADYWTLTSRGHGDLDIDVAASLGGELLVGGPRLSRDEAVVVKVPRDAPGSRAR</sequence>
<reference evidence="9 10" key="1">
    <citation type="submission" date="2017-10" db="EMBL/GenBank/DDBJ databases">
        <title>Draft genome sequence of cellulolytic Actinomyces sp CtC72 isolated from cattle rumen fluid.</title>
        <authorList>
            <person name="Joshi A.J."/>
            <person name="Vasudevan G."/>
            <person name="Lanjekar V.B."/>
            <person name="Hivarkar S."/>
            <person name="Engineer A."/>
            <person name="Pore S.D."/>
            <person name="Dhakephalkar P.K."/>
            <person name="Dagar S."/>
        </authorList>
    </citation>
    <scope>NUCLEOTIDE SEQUENCE [LARGE SCALE GENOMIC DNA]</scope>
    <source>
        <strain evidence="10">CtC72</strain>
    </source>
</reference>
<dbReference type="Pfam" id="PF02449">
    <property type="entry name" value="Glyco_hydro_42"/>
    <property type="match status" value="1"/>
</dbReference>
<keyword evidence="5 6" id="KW-0326">Glycosidase</keyword>
<dbReference type="Proteomes" id="UP000194577">
    <property type="component" value="Unassembled WGS sequence"/>
</dbReference>
<comment type="catalytic activity">
    <reaction evidence="1 6">
        <text>Hydrolysis of terminal non-reducing beta-D-galactose residues in beta-D-galactosides.</text>
        <dbReference type="EC" id="3.2.1.23"/>
    </reaction>
</comment>
<dbReference type="PIRSF" id="PIRSF001084">
    <property type="entry name" value="B-galactosidase"/>
    <property type="match status" value="1"/>
</dbReference>
<dbReference type="PANTHER" id="PTHR36447">
    <property type="entry name" value="BETA-GALACTOSIDASE GANA"/>
    <property type="match status" value="1"/>
</dbReference>
<organism evidence="9 10">
    <name type="scientific">Actinomyces ruminis</name>
    <dbReference type="NCBI Taxonomy" id="1937003"/>
    <lineage>
        <taxon>Bacteria</taxon>
        <taxon>Bacillati</taxon>
        <taxon>Actinomycetota</taxon>
        <taxon>Actinomycetes</taxon>
        <taxon>Actinomycetales</taxon>
        <taxon>Actinomycetaceae</taxon>
        <taxon>Actinomyces</taxon>
    </lineage>
</organism>
<evidence type="ECO:0000259" key="7">
    <source>
        <dbReference type="Pfam" id="PF02449"/>
    </source>
</evidence>
<dbReference type="Gene3D" id="3.20.20.80">
    <property type="entry name" value="Glycosidases"/>
    <property type="match status" value="1"/>
</dbReference>
<dbReference type="InterPro" id="IPR013529">
    <property type="entry name" value="Glyco_hydro_42_N"/>
</dbReference>
<protein>
    <recommendedName>
        <fullName evidence="3 6">Beta-galactosidase</fullName>
        <shortName evidence="6">Beta-gal</shortName>
        <ecNumber evidence="3 6">3.2.1.23</ecNumber>
    </recommendedName>
</protein>
<evidence type="ECO:0000256" key="6">
    <source>
        <dbReference type="PIRNR" id="PIRNR001084"/>
    </source>
</evidence>
<evidence type="ECO:0000256" key="5">
    <source>
        <dbReference type="ARBA" id="ARBA00023295"/>
    </source>
</evidence>
<feature type="domain" description="Glycoside hydrolase family 42 N-terminal" evidence="7">
    <location>
        <begin position="34"/>
        <end position="365"/>
    </location>
</feature>
<dbReference type="EMBL" id="MTPX02000041">
    <property type="protein sequence ID" value="PHP52660.1"/>
    <property type="molecule type" value="Genomic_DNA"/>
</dbReference>
<dbReference type="InterPro" id="IPR017853">
    <property type="entry name" value="GH"/>
</dbReference>
<accession>A0ABX4MB10</accession>
<evidence type="ECO:0000256" key="1">
    <source>
        <dbReference type="ARBA" id="ARBA00001412"/>
    </source>
</evidence>
<evidence type="ECO:0000259" key="8">
    <source>
        <dbReference type="Pfam" id="PF08532"/>
    </source>
</evidence>
<keyword evidence="10" id="KW-1185">Reference proteome</keyword>
<keyword evidence="4 6" id="KW-0378">Hydrolase</keyword>
<dbReference type="Gene3D" id="3.40.50.880">
    <property type="match status" value="1"/>
</dbReference>
<dbReference type="Pfam" id="PF08532">
    <property type="entry name" value="Glyco_hydro_42M"/>
    <property type="match status" value="1"/>
</dbReference>
<dbReference type="InterPro" id="IPR029062">
    <property type="entry name" value="Class_I_gatase-like"/>
</dbReference>
<dbReference type="EC" id="3.2.1.23" evidence="3 6"/>
<comment type="caution">
    <text evidence="9">The sequence shown here is derived from an EMBL/GenBank/DDBJ whole genome shotgun (WGS) entry which is preliminary data.</text>
</comment>
<evidence type="ECO:0000313" key="10">
    <source>
        <dbReference type="Proteomes" id="UP000194577"/>
    </source>
</evidence>
<dbReference type="SUPFAM" id="SSF51445">
    <property type="entry name" value="(Trans)glycosidases"/>
    <property type="match status" value="1"/>
</dbReference>
<dbReference type="InterPro" id="IPR013738">
    <property type="entry name" value="Beta_galactosidase_Trimer"/>
</dbReference>
<evidence type="ECO:0000313" key="9">
    <source>
        <dbReference type="EMBL" id="PHP52660.1"/>
    </source>
</evidence>
<dbReference type="SUPFAM" id="SSF52317">
    <property type="entry name" value="Class I glutamine amidotransferase-like"/>
    <property type="match status" value="1"/>
</dbReference>
<dbReference type="PANTHER" id="PTHR36447:SF1">
    <property type="entry name" value="BETA-GALACTOSIDASE GANA"/>
    <property type="match status" value="1"/>
</dbReference>
<dbReference type="CDD" id="cd03143">
    <property type="entry name" value="A4_beta-galactosidase_middle_domain"/>
    <property type="match status" value="1"/>
</dbReference>
<evidence type="ECO:0000256" key="4">
    <source>
        <dbReference type="ARBA" id="ARBA00022801"/>
    </source>
</evidence>
<dbReference type="InterPro" id="IPR003476">
    <property type="entry name" value="Glyco_hydro_42"/>
</dbReference>
<comment type="similarity">
    <text evidence="2 6">Belongs to the glycosyl hydrolase 42 family.</text>
</comment>
<feature type="domain" description="Beta-galactosidase trimerisation" evidence="8">
    <location>
        <begin position="377"/>
        <end position="591"/>
    </location>
</feature>
<gene>
    <name evidence="9" type="ORF">BW737_007205</name>
</gene>